<feature type="region of interest" description="Disordered" evidence="6">
    <location>
        <begin position="344"/>
        <end position="377"/>
    </location>
</feature>
<keyword evidence="3 5" id="KW-0175">Coiled coil</keyword>
<accession>A0A1V9ZJB0</accession>
<feature type="coiled-coil region" evidence="5">
    <location>
        <begin position="228"/>
        <end position="297"/>
    </location>
</feature>
<feature type="transmembrane region" description="Helical" evidence="7">
    <location>
        <begin position="703"/>
        <end position="722"/>
    </location>
</feature>
<dbReference type="GO" id="GO:0005634">
    <property type="term" value="C:nucleus"/>
    <property type="evidence" value="ECO:0007669"/>
    <property type="project" value="UniProtKB-SubCell"/>
</dbReference>
<dbReference type="PANTHER" id="PTHR45721">
    <property type="entry name" value="LAMIN DM0-RELATED"/>
    <property type="match status" value="1"/>
</dbReference>
<dbReference type="SMART" id="SM01391">
    <property type="entry name" value="Filament"/>
    <property type="match status" value="1"/>
</dbReference>
<name>A0A1V9ZJB0_9STRA</name>
<feature type="coiled-coil region" evidence="5">
    <location>
        <begin position="25"/>
        <end position="189"/>
    </location>
</feature>
<keyword evidence="7" id="KW-1133">Transmembrane helix</keyword>
<comment type="caution">
    <text evidence="9">The sequence shown here is derived from an EMBL/GenBank/DDBJ whole genome shotgun (WGS) entry which is preliminary data.</text>
</comment>
<dbReference type="PANTHER" id="PTHR45721:SF11">
    <property type="entry name" value="LAMIN DM0-RELATED"/>
    <property type="match status" value="1"/>
</dbReference>
<evidence type="ECO:0000313" key="9">
    <source>
        <dbReference type="EMBL" id="OQR97910.1"/>
    </source>
</evidence>
<feature type="domain" description="LTD" evidence="8">
    <location>
        <begin position="370"/>
        <end position="483"/>
    </location>
</feature>
<evidence type="ECO:0000256" key="7">
    <source>
        <dbReference type="SAM" id="Phobius"/>
    </source>
</evidence>
<dbReference type="Gene3D" id="1.20.5.170">
    <property type="match status" value="1"/>
</dbReference>
<evidence type="ECO:0000259" key="8">
    <source>
        <dbReference type="PROSITE" id="PS51841"/>
    </source>
</evidence>
<keyword evidence="7" id="KW-0472">Membrane</keyword>
<dbReference type="InterPro" id="IPR001322">
    <property type="entry name" value="Lamin_tail_dom"/>
</dbReference>
<organism evidence="9 10">
    <name type="scientific">Thraustotheca clavata</name>
    <dbReference type="NCBI Taxonomy" id="74557"/>
    <lineage>
        <taxon>Eukaryota</taxon>
        <taxon>Sar</taxon>
        <taxon>Stramenopiles</taxon>
        <taxon>Oomycota</taxon>
        <taxon>Saprolegniomycetes</taxon>
        <taxon>Saprolegniales</taxon>
        <taxon>Achlyaceae</taxon>
        <taxon>Thraustotheca</taxon>
    </lineage>
</organism>
<evidence type="ECO:0000256" key="2">
    <source>
        <dbReference type="ARBA" id="ARBA00022754"/>
    </source>
</evidence>
<evidence type="ECO:0000256" key="5">
    <source>
        <dbReference type="SAM" id="Coils"/>
    </source>
</evidence>
<comment type="subcellular location">
    <subcellularLocation>
        <location evidence="1">Nucleus</location>
    </subcellularLocation>
</comment>
<feature type="compositionally biased region" description="Basic and acidic residues" evidence="6">
    <location>
        <begin position="1"/>
        <end position="10"/>
    </location>
</feature>
<dbReference type="InterPro" id="IPR036415">
    <property type="entry name" value="Lamin_tail_dom_sf"/>
</dbReference>
<evidence type="ECO:0000256" key="6">
    <source>
        <dbReference type="SAM" id="MobiDB-lite"/>
    </source>
</evidence>
<evidence type="ECO:0000256" key="4">
    <source>
        <dbReference type="ARBA" id="ARBA00023242"/>
    </source>
</evidence>
<dbReference type="SUPFAM" id="SSF64593">
    <property type="entry name" value="Intermediate filament protein, coiled coil region"/>
    <property type="match status" value="1"/>
</dbReference>
<keyword evidence="7" id="KW-0812">Transmembrane</keyword>
<keyword evidence="4" id="KW-0539">Nucleus</keyword>
<evidence type="ECO:0000313" key="10">
    <source>
        <dbReference type="Proteomes" id="UP000243217"/>
    </source>
</evidence>
<dbReference type="EMBL" id="JNBS01001880">
    <property type="protein sequence ID" value="OQR97910.1"/>
    <property type="molecule type" value="Genomic_DNA"/>
</dbReference>
<dbReference type="SUPFAM" id="SSF74853">
    <property type="entry name" value="Lamin A/C globular tail domain"/>
    <property type="match status" value="1"/>
</dbReference>
<protein>
    <submittedName>
        <fullName evidence="9">Lamin</fullName>
    </submittedName>
</protein>
<dbReference type="InterPro" id="IPR039008">
    <property type="entry name" value="IF_rod_dom"/>
</dbReference>
<proteinExistence type="predicted"/>
<feature type="transmembrane region" description="Helical" evidence="7">
    <location>
        <begin position="613"/>
        <end position="637"/>
    </location>
</feature>
<dbReference type="Pfam" id="PF00932">
    <property type="entry name" value="LTD"/>
    <property type="match status" value="1"/>
</dbReference>
<dbReference type="STRING" id="74557.A0A1V9ZJB0"/>
<evidence type="ECO:0000256" key="1">
    <source>
        <dbReference type="ARBA" id="ARBA00004123"/>
    </source>
</evidence>
<dbReference type="OrthoDB" id="102442at2759"/>
<feature type="transmembrane region" description="Helical" evidence="7">
    <location>
        <begin position="742"/>
        <end position="762"/>
    </location>
</feature>
<evidence type="ECO:0000256" key="3">
    <source>
        <dbReference type="ARBA" id="ARBA00023054"/>
    </source>
</evidence>
<dbReference type="Proteomes" id="UP000243217">
    <property type="component" value="Unassembled WGS sequence"/>
</dbReference>
<keyword evidence="2" id="KW-0403">Intermediate filament</keyword>
<dbReference type="Pfam" id="PF00038">
    <property type="entry name" value="Filament"/>
    <property type="match status" value="1"/>
</dbReference>
<dbReference type="PROSITE" id="PS51841">
    <property type="entry name" value="LTD"/>
    <property type="match status" value="1"/>
</dbReference>
<feature type="transmembrane region" description="Helical" evidence="7">
    <location>
        <begin position="665"/>
        <end position="683"/>
    </location>
</feature>
<feature type="region of interest" description="Disordered" evidence="6">
    <location>
        <begin position="1"/>
        <end position="22"/>
    </location>
</feature>
<dbReference type="GO" id="GO:0005882">
    <property type="term" value="C:intermediate filament"/>
    <property type="evidence" value="ECO:0007669"/>
    <property type="project" value="UniProtKB-KW"/>
</dbReference>
<gene>
    <name evidence="9" type="ORF">THRCLA_06830</name>
</gene>
<reference evidence="9 10" key="1">
    <citation type="journal article" date="2014" name="Genome Biol. Evol.">
        <title>The secreted proteins of Achlya hypogyna and Thraustotheca clavata identify the ancestral oomycete secretome and reveal gene acquisitions by horizontal gene transfer.</title>
        <authorList>
            <person name="Misner I."/>
            <person name="Blouin N."/>
            <person name="Leonard G."/>
            <person name="Richards T.A."/>
            <person name="Lane C.E."/>
        </authorList>
    </citation>
    <scope>NUCLEOTIDE SEQUENCE [LARGE SCALE GENOMIC DNA]</scope>
    <source>
        <strain evidence="9 10">ATCC 34112</strain>
    </source>
</reference>
<sequence>MATAASKRESFSPMKSKRLDEKTTLQALNSRLEMYVLRVKEVESAKEITEKELESIRDRMQMDLDMTKARMSKELEDARKQCEAERDAKIRVQNLEQEQHAELVKLRALVKEYGDIKVVLEAVQTELAKEKESAKAAKEALAVNATNLQSARRQLADLEKQHRSVVSTLNDTKNELDQLKEKTSQFSLTRDSELTTVRKEMNAKHIEALAQWRKDSEARQEAIESEVRSHYEGVIERLRAQLEETNKDLEDVKADYERTASDYDESLKLRQSLTEKLAQVESQYRNERKKFQEDRRAYEVNLDLSRQARAAKETEFNDLMDIKIALDAEISAYRSILDREENRLDIDSSKSNGASKKRKDTPQPKRNPKRRKTHASGALRVRQLNLVEGRIVLENTGSTDLSLKGWQITSKSSNHVFSFPDDYVIKPNCKVSVVSGKNPVIPESEHGEMDFYAVKKTIWNPKGDVALVKNAQGDVVCSHAEGINEDEYDDEDAKENSGDGSMLPTRICIVKDEHCIHLTSTEALCAIVYLLTLTWIVTTSIHRSRNLLEHGHATMLLPVRRLRWFPTLLTGAFACRSAWFILMDVHAFESKNVLGDYEHWHMYNPIFGTDLDFFPIVVAVWEHIATLLYVSAFTILLRFWDDMRSVTATSVHHSRWVAQLHSSKSYVVVINVWMYLIEAILLVSETLIPNVQTSTLNSFRDVFEALFFFTLACLLTWGSYRLKVDLLSFEMSSLATSLGTRVWCLGLTSGVFFVFKSFAGLYAVSFPHHQVSPWILYTFPEILPAIFVIVMMRVQSIPRKGVLAPLLHSQNSPEHLTIPSSPPYKNSVLTFMKGRSRSSINHYELRFKENLIESKSGSTKIAGKEKQLRNCLVLAEDIINELGVYSPLMRSLLTIFKGAIFSDESTVKLFKDDGIFGDTNSVEEMQNRACLKTIPCFVLLNIACQERTRLQALEKDIVLSENRLKEQKRSFFERERHYRHILDDAQHETLLDRELQTQLAYDSIQEENRQHQQDMQSTTLVMQRELQAMSNAIAFYQKEIRELHAIREKNEAMKKLFEKIDDQIIQRKDKNVPQPLKDLEQSLHTQMQLLLFRNTRIAEYDHDIRFCSNETRIALQAKFKADIGPTLDEQTKIEKHIASLKEPLPFDASLLKLLETPKLDADSVLWTPYLRFSENHLPKEAPIFDLDELEKLIELIWAQIAQTERHCDKLLEEYEMGHQRASLLAIEAEDTPSLPAVMFQVLLDRYGDKRVAILCGYGILQAVDQFSRRVLRFQVFLSFHIAESPRIELFGCAFAGQIDQSAWWYLMRLQTYMASREIEINDERSLRMIGQHLLSLDASSAIQDHAYDGFIANARMNIKGVMSSCGFFDWVAKRISMSDDFHFKRVHQLLMPKRDIKFVPIPVFSNHIIENVRLPHAVRIT</sequence>
<dbReference type="Gene3D" id="2.60.40.1260">
    <property type="entry name" value="Lamin Tail domain"/>
    <property type="match status" value="1"/>
</dbReference>
<keyword evidence="10" id="KW-1185">Reference proteome</keyword>